<dbReference type="InParanoid" id="D8TVE3"/>
<dbReference type="RefSeq" id="XP_002950360.1">
    <property type="nucleotide sequence ID" value="XM_002950314.1"/>
</dbReference>
<name>D8TVE3_VOLCA</name>
<reference evidence="2 3" key="1">
    <citation type="journal article" date="2010" name="Science">
        <title>Genomic analysis of organismal complexity in the multicellular green alga Volvox carteri.</title>
        <authorList>
            <person name="Prochnik S.E."/>
            <person name="Umen J."/>
            <person name="Nedelcu A.M."/>
            <person name="Hallmann A."/>
            <person name="Miller S.M."/>
            <person name="Nishii I."/>
            <person name="Ferris P."/>
            <person name="Kuo A."/>
            <person name="Mitros T."/>
            <person name="Fritz-Laylin L.K."/>
            <person name="Hellsten U."/>
            <person name="Chapman J."/>
            <person name="Simakov O."/>
            <person name="Rensing S.A."/>
            <person name="Terry A."/>
            <person name="Pangilinan J."/>
            <person name="Kapitonov V."/>
            <person name="Jurka J."/>
            <person name="Salamov A."/>
            <person name="Shapiro H."/>
            <person name="Schmutz J."/>
            <person name="Grimwood J."/>
            <person name="Lindquist E."/>
            <person name="Lucas S."/>
            <person name="Grigoriev I.V."/>
            <person name="Schmitt R."/>
            <person name="Kirk D."/>
            <person name="Rokhsar D.S."/>
        </authorList>
    </citation>
    <scope>NUCLEOTIDE SEQUENCE [LARGE SCALE GENOMIC DNA]</scope>
    <source>
        <strain evidence="3">f. Nagariensis / Eve</strain>
    </source>
</reference>
<feature type="region of interest" description="Disordered" evidence="1">
    <location>
        <begin position="201"/>
        <end position="224"/>
    </location>
</feature>
<proteinExistence type="predicted"/>
<sequence length="224" mass="23694">MLCYADKNVQAPDRACDRGSHAVMELACATKRSAPMLRGALRDPSCSAVRYGAPTRTTLDKHCTLQCASNCVVQCTLNCALNCTFNCMSSCVVGCALKRASRHMSNCAVRCGQCLSICAFNRGAVRCGAVRCGACGAVWRGAVQCGAVRCGTDTEAVHSDARGRIARAQAWSGAVRDDAVWCGAVRCGAVRCGARSRMKKKAKTQGRRDRAGDCGSNTVAELAR</sequence>
<evidence type="ECO:0000313" key="3">
    <source>
        <dbReference type="Proteomes" id="UP000001058"/>
    </source>
</evidence>
<accession>D8TVE3</accession>
<dbReference type="KEGG" id="vcn:VOLCADRAFT_90912"/>
<dbReference type="OrthoDB" id="7491348at2759"/>
<dbReference type="Proteomes" id="UP000001058">
    <property type="component" value="Unassembled WGS sequence"/>
</dbReference>
<dbReference type="AlphaFoldDB" id="D8TVE3"/>
<gene>
    <name evidence="2" type="ORF">VOLCADRAFT_90912</name>
</gene>
<evidence type="ECO:0000256" key="1">
    <source>
        <dbReference type="SAM" id="MobiDB-lite"/>
    </source>
</evidence>
<protein>
    <submittedName>
        <fullName evidence="2">Uncharacterized protein</fullName>
    </submittedName>
</protein>
<feature type="compositionally biased region" description="Polar residues" evidence="1">
    <location>
        <begin position="215"/>
        <end position="224"/>
    </location>
</feature>
<keyword evidence="3" id="KW-1185">Reference proteome</keyword>
<dbReference type="GeneID" id="9617531"/>
<dbReference type="eggNOG" id="ENOG502S4IP">
    <property type="taxonomic scope" value="Eukaryota"/>
</dbReference>
<evidence type="ECO:0000313" key="2">
    <source>
        <dbReference type="EMBL" id="EFJ48561.1"/>
    </source>
</evidence>
<organism evidence="3">
    <name type="scientific">Volvox carteri f. nagariensis</name>
    <dbReference type="NCBI Taxonomy" id="3068"/>
    <lineage>
        <taxon>Eukaryota</taxon>
        <taxon>Viridiplantae</taxon>
        <taxon>Chlorophyta</taxon>
        <taxon>core chlorophytes</taxon>
        <taxon>Chlorophyceae</taxon>
        <taxon>CS clade</taxon>
        <taxon>Chlamydomonadales</taxon>
        <taxon>Volvocaceae</taxon>
        <taxon>Volvox</taxon>
    </lineage>
</organism>
<dbReference type="EMBL" id="GL378339">
    <property type="protein sequence ID" value="EFJ48561.1"/>
    <property type="molecule type" value="Genomic_DNA"/>
</dbReference>